<dbReference type="Proteomes" id="UP000224203">
    <property type="component" value="Unassembled WGS sequence"/>
</dbReference>
<gene>
    <name evidence="1" type="ORF">COC69_12390</name>
</gene>
<comment type="caution">
    <text evidence="1">The sequence shown here is derived from an EMBL/GenBank/DDBJ whole genome shotgun (WGS) entry which is preliminary data.</text>
</comment>
<protein>
    <submittedName>
        <fullName evidence="1">Uncharacterized protein</fullName>
    </submittedName>
</protein>
<dbReference type="RefSeq" id="WP_098782702.1">
    <property type="nucleotide sequence ID" value="NZ_NULI01000061.1"/>
</dbReference>
<name>A0A9X7CNR8_BACCE</name>
<evidence type="ECO:0000313" key="2">
    <source>
        <dbReference type="Proteomes" id="UP000224203"/>
    </source>
</evidence>
<organism evidence="1 2">
    <name type="scientific">Bacillus cereus</name>
    <dbReference type="NCBI Taxonomy" id="1396"/>
    <lineage>
        <taxon>Bacteria</taxon>
        <taxon>Bacillati</taxon>
        <taxon>Bacillota</taxon>
        <taxon>Bacilli</taxon>
        <taxon>Bacillales</taxon>
        <taxon>Bacillaceae</taxon>
        <taxon>Bacillus</taxon>
        <taxon>Bacillus cereus group</taxon>
    </lineage>
</organism>
<dbReference type="AlphaFoldDB" id="A0A9X7CNR8"/>
<evidence type="ECO:0000313" key="1">
    <source>
        <dbReference type="EMBL" id="PGS79406.1"/>
    </source>
</evidence>
<sequence>MGVGGSVWQHTYIRRKKFRKESGVFLLNPQYFGKGEWKDIAKIRYEAELNPSGKTLRLKELEEKEA</sequence>
<dbReference type="EMBL" id="NULI01000061">
    <property type="protein sequence ID" value="PGS79406.1"/>
    <property type="molecule type" value="Genomic_DNA"/>
</dbReference>
<accession>A0A9X7CNR8</accession>
<reference evidence="1 2" key="1">
    <citation type="submission" date="2017-09" db="EMBL/GenBank/DDBJ databases">
        <title>Large-scale bioinformatics analysis of Bacillus genomes uncovers conserved roles of natural products in bacterial physiology.</title>
        <authorList>
            <consortium name="Agbiome Team Llc"/>
            <person name="Bleich R.M."/>
            <person name="Grubbs K.J."/>
            <person name="Santa Maria K.C."/>
            <person name="Allen S.E."/>
            <person name="Farag S."/>
            <person name="Shank E.A."/>
            <person name="Bowers A."/>
        </authorList>
    </citation>
    <scope>NUCLEOTIDE SEQUENCE [LARGE SCALE GENOMIC DNA]</scope>
    <source>
        <strain evidence="1 2">AFS041711</strain>
    </source>
</reference>
<proteinExistence type="predicted"/>